<feature type="non-terminal residue" evidence="2">
    <location>
        <position position="171"/>
    </location>
</feature>
<keyword evidence="3" id="KW-1185">Reference proteome</keyword>
<proteinExistence type="predicted"/>
<feature type="region of interest" description="Disordered" evidence="1">
    <location>
        <begin position="101"/>
        <end position="124"/>
    </location>
</feature>
<protein>
    <submittedName>
        <fullName evidence="2">Uncharacterized protein</fullName>
    </submittedName>
</protein>
<feature type="compositionally biased region" description="Polar residues" evidence="1">
    <location>
        <begin position="107"/>
        <end position="121"/>
    </location>
</feature>
<dbReference type="AlphaFoldDB" id="A0A0L6V8C1"/>
<sequence length="171" mass="19780">MHRCRIQENSNDSDHEVLPSTFEDLINLYMEKLYKKHLPNKKKDSQFPVFIDPCNPNRYILLKMGAVQTWACALNTGTPGVLINSPPESFQYLNIDSKKQKNHFKQTKSNSPYSDDSQESGIKSDSHTIGDVTEILEANNIFNFKLFKYKSITHNHMKIMSQSIRDISRKI</sequence>
<comment type="caution">
    <text evidence="2">The sequence shown here is derived from an EMBL/GenBank/DDBJ whole genome shotgun (WGS) entry which is preliminary data.</text>
</comment>
<accession>A0A0L6V8C1</accession>
<dbReference type="VEuPathDB" id="FungiDB:VP01_2279g3"/>
<dbReference type="EMBL" id="LAVV01007146">
    <property type="protein sequence ID" value="KNZ56959.1"/>
    <property type="molecule type" value="Genomic_DNA"/>
</dbReference>
<reference evidence="2 3" key="1">
    <citation type="submission" date="2015-08" db="EMBL/GenBank/DDBJ databases">
        <title>Next Generation Sequencing and Analysis of the Genome of Puccinia sorghi L Schw, the Causal Agent of Maize Common Rust.</title>
        <authorList>
            <person name="Rochi L."/>
            <person name="Burguener G."/>
            <person name="Darino M."/>
            <person name="Turjanski A."/>
            <person name="Kreff E."/>
            <person name="Dieguez M.J."/>
            <person name="Sacco F."/>
        </authorList>
    </citation>
    <scope>NUCLEOTIDE SEQUENCE [LARGE SCALE GENOMIC DNA]</scope>
    <source>
        <strain evidence="2 3">RO10H11247</strain>
    </source>
</reference>
<evidence type="ECO:0000256" key="1">
    <source>
        <dbReference type="SAM" id="MobiDB-lite"/>
    </source>
</evidence>
<evidence type="ECO:0000313" key="2">
    <source>
        <dbReference type="EMBL" id="KNZ56959.1"/>
    </source>
</evidence>
<dbReference type="Proteomes" id="UP000037035">
    <property type="component" value="Unassembled WGS sequence"/>
</dbReference>
<dbReference type="STRING" id="27349.A0A0L6V8C1"/>
<evidence type="ECO:0000313" key="3">
    <source>
        <dbReference type="Proteomes" id="UP000037035"/>
    </source>
</evidence>
<gene>
    <name evidence="2" type="ORF">VP01_2279g3</name>
</gene>
<organism evidence="2 3">
    <name type="scientific">Puccinia sorghi</name>
    <dbReference type="NCBI Taxonomy" id="27349"/>
    <lineage>
        <taxon>Eukaryota</taxon>
        <taxon>Fungi</taxon>
        <taxon>Dikarya</taxon>
        <taxon>Basidiomycota</taxon>
        <taxon>Pucciniomycotina</taxon>
        <taxon>Pucciniomycetes</taxon>
        <taxon>Pucciniales</taxon>
        <taxon>Pucciniaceae</taxon>
        <taxon>Puccinia</taxon>
    </lineage>
</organism>
<name>A0A0L6V8C1_9BASI</name>